<feature type="compositionally biased region" description="Acidic residues" evidence="1">
    <location>
        <begin position="188"/>
        <end position="197"/>
    </location>
</feature>
<organism evidence="2 3">
    <name type="scientific">Arcobacter ellisii</name>
    <dbReference type="NCBI Taxonomy" id="913109"/>
    <lineage>
        <taxon>Bacteria</taxon>
        <taxon>Pseudomonadati</taxon>
        <taxon>Campylobacterota</taxon>
        <taxon>Epsilonproteobacteria</taxon>
        <taxon>Campylobacterales</taxon>
        <taxon>Arcobacteraceae</taxon>
        <taxon>Arcobacter</taxon>
    </lineage>
</organism>
<evidence type="ECO:0000313" key="2">
    <source>
        <dbReference type="EMBL" id="AXX95949.1"/>
    </source>
</evidence>
<feature type="region of interest" description="Disordered" evidence="1">
    <location>
        <begin position="185"/>
        <end position="221"/>
    </location>
</feature>
<evidence type="ECO:0000313" key="3">
    <source>
        <dbReference type="Proteomes" id="UP000262582"/>
    </source>
</evidence>
<proteinExistence type="predicted"/>
<gene>
    <name evidence="2" type="ORF">AELL_2326</name>
</gene>
<dbReference type="EMBL" id="CP032097">
    <property type="protein sequence ID" value="AXX95949.1"/>
    <property type="molecule type" value="Genomic_DNA"/>
</dbReference>
<dbReference type="Proteomes" id="UP000262582">
    <property type="component" value="Chromosome"/>
</dbReference>
<reference evidence="2 3" key="1">
    <citation type="submission" date="2018-08" db="EMBL/GenBank/DDBJ databases">
        <title>Complete genome of the Arcobacter ellisii type strain LMG 26155.</title>
        <authorList>
            <person name="Miller W.G."/>
            <person name="Yee E."/>
            <person name="Bono J.L."/>
        </authorList>
    </citation>
    <scope>NUCLEOTIDE SEQUENCE [LARGE SCALE GENOMIC DNA]</scope>
    <source>
        <strain evidence="2 3">LMG 26155</strain>
    </source>
</reference>
<accession>A0ABM6YPS4</accession>
<keyword evidence="3" id="KW-1185">Reference proteome</keyword>
<evidence type="ECO:0008006" key="4">
    <source>
        <dbReference type="Google" id="ProtNLM"/>
    </source>
</evidence>
<dbReference type="RefSeq" id="WP_118918106.1">
    <property type="nucleotide sequence ID" value="NZ_CP032097.1"/>
</dbReference>
<evidence type="ECO:0000256" key="1">
    <source>
        <dbReference type="SAM" id="MobiDB-lite"/>
    </source>
</evidence>
<sequence length="589" mass="63236">MANIIGKIVSGNGSFFIKHPDGTLEVAKVGSTLFEGDKLIGSSSNSNEDSILISLVNNLGQTKVVGSNEQLFDITLLSGEIPEDTVVPNSQVGDLLEQATNNQQDPNQNNEQATLTLAQIENLDVAAAGADQTTTEPVGIVPLRLEDRTAGETNVVTDLRDAEETLAVIDDTVEADNTVLGEILTEAPIDDELDNSDNPDKPDKPDEPEEPVPDLTASEPNLDIVVNETIKYNKIGTTTVIDTDKNEEEGIFSIGDNYYKNIDIDVLLNGNDKIILNKGSKESTGNLTLGGDTNTLSLTVDLTGNENGHGQSQANGEIIFYNDGEPQGSLALVDGKYSYATEYLFDTFEVIHTGSSGNGSSSIHIDAYEATIMQEVEPYTKEIDNIVTSYEYDISLDALSTDTDGSETLSDVSVNIGGETIIIPLDENGHGEYLYTSDDQIPKDSIEASVISTESNGGDTFETFAYVDSNDGVDTLRLTGGSDIDFSTVDTSNIKDIEQIDLSRDSDSNYLTKLSFSDVVEMTDSGGDSILRIMGDSSDSVSLVSDSGIWSSVGTQNIDSIDYNVYSNSEDTSYKVLIQNTIQIDLPAD</sequence>
<protein>
    <recommendedName>
        <fullName evidence="4">Retention module-containing protein</fullName>
    </recommendedName>
</protein>
<name>A0ABM6YPS4_9BACT</name>